<sequence>MITIIDYGVGNINAFVNVYKRVDVAVKIAKTKEDLDGAEKLILPGVGHFDHAMTELNNSGMRDKLDDLVLNHKIPVIGICVGMQMMANNSDEGKMEGLKWIDATVKKFDETKINQVTRLPHMGWNDVKPVKNIELFKGLEDNAIFYFLHTYYFQCNNAEDIMAVTDYGGEFSSAAHHENKYGIQFHPEKSHHYGEILLHNFAKL</sequence>
<dbReference type="PROSITE" id="PS51273">
    <property type="entry name" value="GATASE_TYPE_1"/>
    <property type="match status" value="1"/>
</dbReference>
<evidence type="ECO:0000256" key="4">
    <source>
        <dbReference type="ARBA" id="ARBA00022801"/>
    </source>
</evidence>
<dbReference type="UniPathway" id="UPA00031">
    <property type="reaction ID" value="UER00010"/>
</dbReference>
<evidence type="ECO:0000256" key="3">
    <source>
        <dbReference type="ARBA" id="ARBA00022605"/>
    </source>
</evidence>
<dbReference type="Pfam" id="PF00117">
    <property type="entry name" value="GATase"/>
    <property type="match status" value="1"/>
</dbReference>
<dbReference type="PIRSF" id="PIRSF000495">
    <property type="entry name" value="Amidotransf_hisH"/>
    <property type="match status" value="1"/>
</dbReference>
<reference evidence="14 16" key="4">
    <citation type="submission" date="2024-12" db="EMBL/GenBank/DDBJ databases">
        <title>Draft genome sequence of Chryseobacterium kwangjuense AG447.</title>
        <authorList>
            <person name="Cheptsov V.S."/>
            <person name="Belov A."/>
            <person name="Zavarzina A.G."/>
        </authorList>
    </citation>
    <scope>NUCLEOTIDE SEQUENCE [LARGE SCALE GENOMIC DNA]</scope>
    <source>
        <strain evidence="14 16">AG447</strain>
    </source>
</reference>
<evidence type="ECO:0000256" key="10">
    <source>
        <dbReference type="HAMAP-Rule" id="MF_00278"/>
    </source>
</evidence>
<gene>
    <name evidence="10 14" type="primary">hisH</name>
    <name evidence="14" type="ORF">ACKW6Q_05440</name>
    <name evidence="13" type="ORF">AU378_06870</name>
</gene>
<evidence type="ECO:0000256" key="8">
    <source>
        <dbReference type="ARBA" id="ARBA00047838"/>
    </source>
</evidence>
<organism evidence="13 15">
    <name type="scientific">Chryseobacterium kwangjuense</name>
    <dbReference type="NCBI Taxonomy" id="267125"/>
    <lineage>
        <taxon>Bacteria</taxon>
        <taxon>Pseudomonadati</taxon>
        <taxon>Bacteroidota</taxon>
        <taxon>Flavobacteriia</taxon>
        <taxon>Flavobacteriales</taxon>
        <taxon>Weeksellaceae</taxon>
        <taxon>Chryseobacterium group</taxon>
        <taxon>Chryseobacterium</taxon>
    </lineage>
</organism>
<reference evidence="13" key="2">
    <citation type="submission" date="2015-12" db="EMBL/GenBank/DDBJ databases">
        <authorList>
            <person name="Shamseldin A."/>
            <person name="Moawad H."/>
            <person name="Abd El-Rahim W.M."/>
            <person name="Sadowsky M.J."/>
        </authorList>
    </citation>
    <scope>NUCLEOTIDE SEQUENCE</scope>
    <source>
        <strain evidence="13">KJ1R5</strain>
    </source>
</reference>
<dbReference type="EMBL" id="LPUR01000001">
    <property type="protein sequence ID" value="KXH85464.1"/>
    <property type="molecule type" value="Genomic_DNA"/>
</dbReference>
<evidence type="ECO:0000313" key="15">
    <source>
        <dbReference type="Proteomes" id="UP000070513"/>
    </source>
</evidence>
<keyword evidence="10" id="KW-0963">Cytoplasm</keyword>
<evidence type="ECO:0000256" key="6">
    <source>
        <dbReference type="ARBA" id="ARBA00023102"/>
    </source>
</evidence>
<evidence type="ECO:0000313" key="13">
    <source>
        <dbReference type="EMBL" id="KXH85464.1"/>
    </source>
</evidence>
<name>A0A135WKM7_9FLAO</name>
<comment type="subcellular location">
    <subcellularLocation>
        <location evidence="10">Cytoplasm</location>
    </subcellularLocation>
</comment>
<feature type="active site" description="Nucleophile" evidence="10 11">
    <location>
        <position position="80"/>
    </location>
</feature>
<evidence type="ECO:0000256" key="2">
    <source>
        <dbReference type="ARBA" id="ARBA00011152"/>
    </source>
</evidence>
<keyword evidence="5 10" id="KW-0315">Glutamine amidotransferase</keyword>
<dbReference type="SUPFAM" id="SSF52317">
    <property type="entry name" value="Class I glutamine amidotransferase-like"/>
    <property type="match status" value="1"/>
</dbReference>
<dbReference type="HAMAP" id="MF_00278">
    <property type="entry name" value="HisH"/>
    <property type="match status" value="1"/>
</dbReference>
<evidence type="ECO:0000256" key="9">
    <source>
        <dbReference type="ARBA" id="ARBA00049534"/>
    </source>
</evidence>
<dbReference type="GO" id="GO:0016829">
    <property type="term" value="F:lyase activity"/>
    <property type="evidence" value="ECO:0007669"/>
    <property type="project" value="UniProtKB-KW"/>
</dbReference>
<accession>A0A135WKM7</accession>
<evidence type="ECO:0000256" key="1">
    <source>
        <dbReference type="ARBA" id="ARBA00005091"/>
    </source>
</evidence>
<feature type="active site" evidence="10 11">
    <location>
        <position position="188"/>
    </location>
</feature>
<dbReference type="GO" id="GO:0004359">
    <property type="term" value="F:glutaminase activity"/>
    <property type="evidence" value="ECO:0007669"/>
    <property type="project" value="UniProtKB-EC"/>
</dbReference>
<comment type="caution">
    <text evidence="13">The sequence shown here is derived from an EMBL/GenBank/DDBJ whole genome shotgun (WGS) entry which is preliminary data.</text>
</comment>
<comment type="pathway">
    <text evidence="1 10">Amino-acid biosynthesis; L-histidine biosynthesis; L-histidine from 5-phospho-alpha-D-ribose 1-diphosphate: step 5/9.</text>
</comment>
<comment type="catalytic activity">
    <reaction evidence="8 10">
        <text>5-[(5-phospho-1-deoxy-D-ribulos-1-ylimino)methylamino]-1-(5-phospho-beta-D-ribosyl)imidazole-4-carboxamide + L-glutamine = D-erythro-1-(imidazol-4-yl)glycerol 3-phosphate + 5-amino-1-(5-phospho-beta-D-ribosyl)imidazole-4-carboxamide + L-glutamate + H(+)</text>
        <dbReference type="Rhea" id="RHEA:24793"/>
        <dbReference type="ChEBI" id="CHEBI:15378"/>
        <dbReference type="ChEBI" id="CHEBI:29985"/>
        <dbReference type="ChEBI" id="CHEBI:58278"/>
        <dbReference type="ChEBI" id="CHEBI:58359"/>
        <dbReference type="ChEBI" id="CHEBI:58475"/>
        <dbReference type="ChEBI" id="CHEBI:58525"/>
        <dbReference type="EC" id="4.3.2.10"/>
    </reaction>
</comment>
<evidence type="ECO:0000256" key="5">
    <source>
        <dbReference type="ARBA" id="ARBA00022962"/>
    </source>
</evidence>
<feature type="active site" evidence="10 11">
    <location>
        <position position="186"/>
    </location>
</feature>
<evidence type="ECO:0000259" key="12">
    <source>
        <dbReference type="Pfam" id="PF00117"/>
    </source>
</evidence>
<dbReference type="Gene3D" id="3.40.50.880">
    <property type="match status" value="1"/>
</dbReference>
<dbReference type="AlphaFoldDB" id="A0A135WKM7"/>
<reference evidence="15" key="1">
    <citation type="submission" date="2015-12" db="EMBL/GenBank/DDBJ databases">
        <title>Genome sequence of a biocontrol rhizobacterium Chryseobacterium kwangjuense strain KJ1R5 isolated from pepper (Capsicum annuum L.).</title>
        <authorList>
            <person name="Jeong J.-J."/>
            <person name="Park H."/>
            <person name="Mannaa M."/>
            <person name="Sang M.K."/>
            <person name="Choi I.-G."/>
            <person name="Kim K.D."/>
        </authorList>
    </citation>
    <scope>NUCLEOTIDE SEQUENCE [LARGE SCALE GENOMIC DNA]</scope>
    <source>
        <strain evidence="15">KJ1R5</strain>
    </source>
</reference>
<keyword evidence="6 10" id="KW-0368">Histidine biosynthesis</keyword>
<proteinExistence type="inferred from homology"/>
<dbReference type="RefSeq" id="WP_062649327.1">
    <property type="nucleotide sequence ID" value="NZ_JBJXVJ010000001.1"/>
</dbReference>
<keyword evidence="4 10" id="KW-0378">Hydrolase</keyword>
<comment type="catalytic activity">
    <reaction evidence="9 10">
        <text>L-glutamine + H2O = L-glutamate + NH4(+)</text>
        <dbReference type="Rhea" id="RHEA:15889"/>
        <dbReference type="ChEBI" id="CHEBI:15377"/>
        <dbReference type="ChEBI" id="CHEBI:28938"/>
        <dbReference type="ChEBI" id="CHEBI:29985"/>
        <dbReference type="ChEBI" id="CHEBI:58359"/>
        <dbReference type="EC" id="3.5.1.2"/>
    </reaction>
</comment>
<comment type="function">
    <text evidence="10">IGPS catalyzes the conversion of PRFAR and glutamine to IGP, AICAR and glutamate. The HisH subunit catalyzes the hydrolysis of glutamine to glutamate and ammonia as part of the synthesis of IGP and AICAR. The resulting ammonia molecule is channeled to the active site of HisF.</text>
</comment>
<dbReference type="GO" id="GO:0005737">
    <property type="term" value="C:cytoplasm"/>
    <property type="evidence" value="ECO:0007669"/>
    <property type="project" value="UniProtKB-SubCell"/>
</dbReference>
<dbReference type="GO" id="GO:0000105">
    <property type="term" value="P:L-histidine biosynthetic process"/>
    <property type="evidence" value="ECO:0007669"/>
    <property type="project" value="UniProtKB-UniRule"/>
</dbReference>
<dbReference type="InterPro" id="IPR010139">
    <property type="entry name" value="Imidazole-glycPsynth_HisH"/>
</dbReference>
<keyword evidence="7 10" id="KW-0456">Lyase</keyword>
<comment type="subunit">
    <text evidence="2 10">Heterodimer of HisH and HisF.</text>
</comment>
<reference evidence="13 15" key="3">
    <citation type="journal article" date="2016" name="Genome Announc.">
        <title>Draft Genome Sequence of a Biocontrol Rhizobacterium, Chryseobacterium kwangjuense Strain KJ1R5, Isolated from Pepper (Capsicum annuum).</title>
        <authorList>
            <person name="Jeong J.J."/>
            <person name="Park H."/>
            <person name="Park B.H."/>
            <person name="Mannaa M."/>
            <person name="Sang M.K."/>
            <person name="Choi I.G."/>
            <person name="Kim K.D."/>
        </authorList>
    </citation>
    <scope>NUCLEOTIDE SEQUENCE [LARGE SCALE GENOMIC DNA]</scope>
    <source>
        <strain evidence="13 15">KJ1R5</strain>
    </source>
</reference>
<evidence type="ECO:0000256" key="11">
    <source>
        <dbReference type="PIRSR" id="PIRSR000495-1"/>
    </source>
</evidence>
<dbReference type="PANTHER" id="PTHR42701:SF1">
    <property type="entry name" value="IMIDAZOLE GLYCEROL PHOSPHATE SYNTHASE SUBUNIT HISH"/>
    <property type="match status" value="1"/>
</dbReference>
<evidence type="ECO:0000313" key="16">
    <source>
        <dbReference type="Proteomes" id="UP001634154"/>
    </source>
</evidence>
<dbReference type="InterPro" id="IPR017926">
    <property type="entry name" value="GATASE"/>
</dbReference>
<dbReference type="InterPro" id="IPR029062">
    <property type="entry name" value="Class_I_gatase-like"/>
</dbReference>
<dbReference type="EC" id="3.5.1.2" evidence="10"/>
<evidence type="ECO:0000256" key="7">
    <source>
        <dbReference type="ARBA" id="ARBA00023239"/>
    </source>
</evidence>
<dbReference type="NCBIfam" id="TIGR01855">
    <property type="entry name" value="IMP_synth_hisH"/>
    <property type="match status" value="1"/>
</dbReference>
<keyword evidence="16" id="KW-1185">Reference proteome</keyword>
<keyword evidence="3 10" id="KW-0028">Amino-acid biosynthesis</keyword>
<dbReference type="GO" id="GO:0000107">
    <property type="term" value="F:imidazoleglycerol-phosphate synthase activity"/>
    <property type="evidence" value="ECO:0007669"/>
    <property type="project" value="UniProtKB-UniRule"/>
</dbReference>
<dbReference type="Proteomes" id="UP000070513">
    <property type="component" value="Unassembled WGS sequence"/>
</dbReference>
<protein>
    <recommendedName>
        <fullName evidence="10">Imidazole glycerol phosphate synthase subunit HisH</fullName>
        <ecNumber evidence="10">4.3.2.10</ecNumber>
    </recommendedName>
    <alternativeName>
        <fullName evidence="10">IGP synthase glutaminase subunit</fullName>
        <ecNumber evidence="10">3.5.1.2</ecNumber>
    </alternativeName>
    <alternativeName>
        <fullName evidence="10">IGP synthase subunit HisH</fullName>
    </alternativeName>
    <alternativeName>
        <fullName evidence="10">ImGP synthase subunit HisH</fullName>
        <shortName evidence="10">IGPS subunit HisH</shortName>
    </alternativeName>
</protein>
<dbReference type="PANTHER" id="PTHR42701">
    <property type="entry name" value="IMIDAZOLE GLYCEROL PHOSPHATE SYNTHASE SUBUNIT HISH"/>
    <property type="match status" value="1"/>
</dbReference>
<feature type="domain" description="Glutamine amidotransferase" evidence="12">
    <location>
        <begin position="4"/>
        <end position="194"/>
    </location>
</feature>
<dbReference type="CDD" id="cd01748">
    <property type="entry name" value="GATase1_IGP_Synthase"/>
    <property type="match status" value="1"/>
</dbReference>
<dbReference type="EMBL" id="JBJXVJ010000001">
    <property type="protein sequence ID" value="MFN1216414.1"/>
    <property type="molecule type" value="Genomic_DNA"/>
</dbReference>
<dbReference type="EC" id="4.3.2.10" evidence="10"/>
<dbReference type="OrthoDB" id="9807137at2"/>
<dbReference type="Proteomes" id="UP001634154">
    <property type="component" value="Unassembled WGS sequence"/>
</dbReference>
<evidence type="ECO:0000313" key="14">
    <source>
        <dbReference type="EMBL" id="MFN1216414.1"/>
    </source>
</evidence>